<dbReference type="RefSeq" id="XP_005842674.1">
    <property type="nucleotide sequence ID" value="XM_005842617.1"/>
</dbReference>
<accession>E1ZUF3</accession>
<proteinExistence type="predicted"/>
<evidence type="ECO:0000256" key="4">
    <source>
        <dbReference type="ARBA" id="ARBA00022833"/>
    </source>
</evidence>
<dbReference type="FunFam" id="3.30.40.10:FF:000650">
    <property type="entry name" value="Homeobox protein HAT3.1"/>
    <property type="match status" value="1"/>
</dbReference>
<dbReference type="InterPro" id="IPR011011">
    <property type="entry name" value="Znf_FYVE_PHD"/>
</dbReference>
<dbReference type="Pfam" id="PF00628">
    <property type="entry name" value="PHD"/>
    <property type="match status" value="1"/>
</dbReference>
<feature type="compositionally biased region" description="Basic residues" evidence="11">
    <location>
        <begin position="140"/>
        <end position="151"/>
    </location>
</feature>
<dbReference type="SUPFAM" id="SSF57903">
    <property type="entry name" value="FYVE/PHD zinc finger"/>
    <property type="match status" value="1"/>
</dbReference>
<feature type="domain" description="PHD-type" evidence="12">
    <location>
        <begin position="39"/>
        <end position="95"/>
    </location>
</feature>
<evidence type="ECO:0000256" key="9">
    <source>
        <dbReference type="ARBA" id="ARBA00023242"/>
    </source>
</evidence>
<dbReference type="GO" id="GO:0005634">
    <property type="term" value="C:nucleus"/>
    <property type="evidence" value="ECO:0007669"/>
    <property type="project" value="UniProtKB-SubCell"/>
</dbReference>
<dbReference type="Proteomes" id="UP000008141">
    <property type="component" value="Unassembled WGS sequence"/>
</dbReference>
<dbReference type="InterPro" id="IPR045876">
    <property type="entry name" value="PRHA-like_PHD-finger"/>
</dbReference>
<name>E1ZUF3_CHLVA</name>
<dbReference type="InterPro" id="IPR019786">
    <property type="entry name" value="Zinc_finger_PHD-type_CS"/>
</dbReference>
<evidence type="ECO:0000259" key="12">
    <source>
        <dbReference type="PROSITE" id="PS50016"/>
    </source>
</evidence>
<dbReference type="PANTHER" id="PTHR12628">
    <property type="entry name" value="POLYCOMB-LIKE TRANSCRIPTION FACTOR"/>
    <property type="match status" value="1"/>
</dbReference>
<evidence type="ECO:0000256" key="10">
    <source>
        <dbReference type="PROSITE-ProRule" id="PRU00146"/>
    </source>
</evidence>
<dbReference type="STRING" id="554065.E1ZUF3"/>
<dbReference type="GeneID" id="17349975"/>
<dbReference type="OrthoDB" id="1903104at2759"/>
<feature type="compositionally biased region" description="Acidic residues" evidence="11">
    <location>
        <begin position="171"/>
        <end position="186"/>
    </location>
</feature>
<dbReference type="PROSITE" id="PS50016">
    <property type="entry name" value="ZF_PHD_2"/>
    <property type="match status" value="1"/>
</dbReference>
<evidence type="ECO:0000313" key="14">
    <source>
        <dbReference type="Proteomes" id="UP000008141"/>
    </source>
</evidence>
<dbReference type="Gene3D" id="3.30.40.10">
    <property type="entry name" value="Zinc/RING finger domain, C3HC4 (zinc finger)"/>
    <property type="match status" value="1"/>
</dbReference>
<evidence type="ECO:0000313" key="13">
    <source>
        <dbReference type="EMBL" id="EFN50542.1"/>
    </source>
</evidence>
<dbReference type="KEGG" id="cvr:CHLNCDRAFT_137229"/>
<dbReference type="CDD" id="cd15504">
    <property type="entry name" value="PHD_PRHA_like"/>
    <property type="match status" value="1"/>
</dbReference>
<evidence type="ECO:0000256" key="8">
    <source>
        <dbReference type="ARBA" id="ARBA00023163"/>
    </source>
</evidence>
<feature type="non-terminal residue" evidence="13">
    <location>
        <position position="1"/>
    </location>
</feature>
<dbReference type="PROSITE" id="PS01359">
    <property type="entry name" value="ZF_PHD_1"/>
    <property type="match status" value="1"/>
</dbReference>
<dbReference type="GO" id="GO:0003682">
    <property type="term" value="F:chromatin binding"/>
    <property type="evidence" value="ECO:0007669"/>
    <property type="project" value="TreeGrafter"/>
</dbReference>
<feature type="compositionally biased region" description="Basic and acidic residues" evidence="11">
    <location>
        <begin position="152"/>
        <end position="162"/>
    </location>
</feature>
<feature type="region of interest" description="Disordered" evidence="11">
    <location>
        <begin position="118"/>
        <end position="231"/>
    </location>
</feature>
<dbReference type="eggNOG" id="KOG4299">
    <property type="taxonomic scope" value="Eukaryota"/>
</dbReference>
<keyword evidence="6" id="KW-0238">DNA-binding</keyword>
<evidence type="ECO:0000256" key="2">
    <source>
        <dbReference type="ARBA" id="ARBA00022723"/>
    </source>
</evidence>
<dbReference type="SMART" id="SM00249">
    <property type="entry name" value="PHD"/>
    <property type="match status" value="1"/>
</dbReference>
<keyword evidence="5" id="KW-0805">Transcription regulation</keyword>
<evidence type="ECO:0000256" key="5">
    <source>
        <dbReference type="ARBA" id="ARBA00023015"/>
    </source>
</evidence>
<dbReference type="AlphaFoldDB" id="E1ZUF3"/>
<dbReference type="InterPro" id="IPR001965">
    <property type="entry name" value="Znf_PHD"/>
</dbReference>
<keyword evidence="4" id="KW-0862">Zinc</keyword>
<evidence type="ECO:0000256" key="11">
    <source>
        <dbReference type="SAM" id="MobiDB-lite"/>
    </source>
</evidence>
<evidence type="ECO:0000256" key="7">
    <source>
        <dbReference type="ARBA" id="ARBA00023155"/>
    </source>
</evidence>
<protein>
    <recommendedName>
        <fullName evidence="12">PHD-type domain-containing protein</fullName>
    </recommendedName>
</protein>
<comment type="subcellular location">
    <subcellularLocation>
        <location evidence="1">Nucleus</location>
    </subcellularLocation>
</comment>
<keyword evidence="2" id="KW-0479">Metal-binding</keyword>
<evidence type="ECO:0000256" key="6">
    <source>
        <dbReference type="ARBA" id="ARBA00023125"/>
    </source>
</evidence>
<dbReference type="PANTHER" id="PTHR12628:SF10">
    <property type="entry name" value="HOMEOBOX DOMAIN-CONTAINING PROTEIN"/>
    <property type="match status" value="1"/>
</dbReference>
<sequence length="231" mass="25389">ISKCREAIRECVRYCDEAEGDVPIPSELFDSDGELDLDHIFCSKCRGNESDEENDIILCDGMCNRAYHVRCLVPPVNPEELPEDEGWLCPACDRKVTGWRRGCPLDYRKLATEMFGHAEEPEAHEEGGEGEDEVWSPRLQQKRKKRGGWRRRGSDSEEEGRSDGSNAGDKSDEEGEEAQGEGEEEGGGEKAEAGQDGEQLAQEVQEQQQPQDERAAAAAPAPPPAASADGA</sequence>
<feature type="compositionally biased region" description="Basic and acidic residues" evidence="11">
    <location>
        <begin position="118"/>
        <end position="127"/>
    </location>
</feature>
<dbReference type="InterPro" id="IPR013083">
    <property type="entry name" value="Znf_RING/FYVE/PHD"/>
</dbReference>
<keyword evidence="9" id="KW-0539">Nucleus</keyword>
<feature type="compositionally biased region" description="Low complexity" evidence="11">
    <location>
        <begin position="194"/>
        <end position="210"/>
    </location>
</feature>
<keyword evidence="14" id="KW-1185">Reference proteome</keyword>
<evidence type="ECO:0000256" key="1">
    <source>
        <dbReference type="ARBA" id="ARBA00004123"/>
    </source>
</evidence>
<dbReference type="EMBL" id="GL433986">
    <property type="protein sequence ID" value="EFN50542.1"/>
    <property type="molecule type" value="Genomic_DNA"/>
</dbReference>
<keyword evidence="8" id="KW-0804">Transcription</keyword>
<evidence type="ECO:0000256" key="3">
    <source>
        <dbReference type="ARBA" id="ARBA00022771"/>
    </source>
</evidence>
<dbReference type="GO" id="GO:0008270">
    <property type="term" value="F:zinc ion binding"/>
    <property type="evidence" value="ECO:0007669"/>
    <property type="project" value="UniProtKB-KW"/>
</dbReference>
<reference evidence="13 14" key="1">
    <citation type="journal article" date="2010" name="Plant Cell">
        <title>The Chlorella variabilis NC64A genome reveals adaptation to photosymbiosis, coevolution with viruses, and cryptic sex.</title>
        <authorList>
            <person name="Blanc G."/>
            <person name="Duncan G."/>
            <person name="Agarkova I."/>
            <person name="Borodovsky M."/>
            <person name="Gurnon J."/>
            <person name="Kuo A."/>
            <person name="Lindquist E."/>
            <person name="Lucas S."/>
            <person name="Pangilinan J."/>
            <person name="Polle J."/>
            <person name="Salamov A."/>
            <person name="Terry A."/>
            <person name="Yamada T."/>
            <person name="Dunigan D.D."/>
            <person name="Grigoriev I.V."/>
            <person name="Claverie J.M."/>
            <person name="Van Etten J.L."/>
        </authorList>
    </citation>
    <scope>NUCLEOTIDE SEQUENCE [LARGE SCALE GENOMIC DNA]</scope>
    <source>
        <strain evidence="13 14">NC64A</strain>
    </source>
</reference>
<dbReference type="GO" id="GO:0045814">
    <property type="term" value="P:negative regulation of gene expression, epigenetic"/>
    <property type="evidence" value="ECO:0007669"/>
    <property type="project" value="TreeGrafter"/>
</dbReference>
<dbReference type="InterPro" id="IPR019787">
    <property type="entry name" value="Znf_PHD-finger"/>
</dbReference>
<gene>
    <name evidence="13" type="ORF">CHLNCDRAFT_137229</name>
</gene>
<keyword evidence="3 10" id="KW-0863">Zinc-finger</keyword>
<keyword evidence="7" id="KW-0371">Homeobox</keyword>
<dbReference type="GO" id="GO:0003677">
    <property type="term" value="F:DNA binding"/>
    <property type="evidence" value="ECO:0007669"/>
    <property type="project" value="UniProtKB-KW"/>
</dbReference>
<dbReference type="InParanoid" id="E1ZUF3"/>
<organism evidence="14">
    <name type="scientific">Chlorella variabilis</name>
    <name type="common">Green alga</name>
    <dbReference type="NCBI Taxonomy" id="554065"/>
    <lineage>
        <taxon>Eukaryota</taxon>
        <taxon>Viridiplantae</taxon>
        <taxon>Chlorophyta</taxon>
        <taxon>core chlorophytes</taxon>
        <taxon>Trebouxiophyceae</taxon>
        <taxon>Chlorellales</taxon>
        <taxon>Chlorellaceae</taxon>
        <taxon>Chlorella clade</taxon>
        <taxon>Chlorella</taxon>
    </lineage>
</organism>